<comment type="caution">
    <text evidence="2">The sequence shown here is derived from an EMBL/GenBank/DDBJ whole genome shotgun (WGS) entry which is preliminary data.</text>
</comment>
<feature type="region of interest" description="Disordered" evidence="1">
    <location>
        <begin position="1"/>
        <end position="21"/>
    </location>
</feature>
<reference evidence="2 3" key="1">
    <citation type="submission" date="2019-06" db="EMBL/GenBank/DDBJ databases">
        <title>Genome Sequence of the Brown Rot Fungal Pathogen Monilinia laxa.</title>
        <authorList>
            <person name="De Miccolis Angelini R.M."/>
            <person name="Landi L."/>
            <person name="Abate D."/>
            <person name="Pollastro S."/>
            <person name="Romanazzi G."/>
            <person name="Faretra F."/>
        </authorList>
    </citation>
    <scope>NUCLEOTIDE SEQUENCE [LARGE SCALE GENOMIC DNA]</scope>
    <source>
        <strain evidence="2 3">Mlax316</strain>
    </source>
</reference>
<sequence>MLNEGRATEPQSHRKPQQPQSLVPLVHPKIITHVIRRLEAWTIFESLNLNIIHYLLSISDHHLVLLFLSLYFRLPFTHHGRRIESCWQ</sequence>
<keyword evidence="3" id="KW-1185">Reference proteome</keyword>
<gene>
    <name evidence="2" type="ORF">EYC80_004029</name>
</gene>
<dbReference type="Proteomes" id="UP000326757">
    <property type="component" value="Unassembled WGS sequence"/>
</dbReference>
<dbReference type="AlphaFoldDB" id="A0A5N6KM15"/>
<protein>
    <submittedName>
        <fullName evidence="2">Uncharacterized protein</fullName>
    </submittedName>
</protein>
<evidence type="ECO:0000313" key="2">
    <source>
        <dbReference type="EMBL" id="KAB8304661.1"/>
    </source>
</evidence>
<name>A0A5N6KM15_MONLA</name>
<dbReference type="EMBL" id="VIGI01000001">
    <property type="protein sequence ID" value="KAB8304661.1"/>
    <property type="molecule type" value="Genomic_DNA"/>
</dbReference>
<organism evidence="2 3">
    <name type="scientific">Monilinia laxa</name>
    <name type="common">Brown rot fungus</name>
    <name type="synonym">Sclerotinia laxa</name>
    <dbReference type="NCBI Taxonomy" id="61186"/>
    <lineage>
        <taxon>Eukaryota</taxon>
        <taxon>Fungi</taxon>
        <taxon>Dikarya</taxon>
        <taxon>Ascomycota</taxon>
        <taxon>Pezizomycotina</taxon>
        <taxon>Leotiomycetes</taxon>
        <taxon>Helotiales</taxon>
        <taxon>Sclerotiniaceae</taxon>
        <taxon>Monilinia</taxon>
    </lineage>
</organism>
<accession>A0A5N6KM15</accession>
<evidence type="ECO:0000256" key="1">
    <source>
        <dbReference type="SAM" id="MobiDB-lite"/>
    </source>
</evidence>
<evidence type="ECO:0000313" key="3">
    <source>
        <dbReference type="Proteomes" id="UP000326757"/>
    </source>
</evidence>
<proteinExistence type="predicted"/>